<dbReference type="EMBL" id="MU277191">
    <property type="protein sequence ID" value="KAI0067151.1"/>
    <property type="molecule type" value="Genomic_DNA"/>
</dbReference>
<dbReference type="Proteomes" id="UP000814140">
    <property type="component" value="Unassembled WGS sequence"/>
</dbReference>
<name>A0ACB8TFF6_9AGAM</name>
<accession>A0ACB8TFF6</accession>
<protein>
    <submittedName>
        <fullName evidence="1">Uncharacterized protein</fullName>
    </submittedName>
</protein>
<comment type="caution">
    <text evidence="1">The sequence shown here is derived from an EMBL/GenBank/DDBJ whole genome shotgun (WGS) entry which is preliminary data.</text>
</comment>
<evidence type="ECO:0000313" key="1">
    <source>
        <dbReference type="EMBL" id="KAI0067151.1"/>
    </source>
</evidence>
<organism evidence="1 2">
    <name type="scientific">Artomyces pyxidatus</name>
    <dbReference type="NCBI Taxonomy" id="48021"/>
    <lineage>
        <taxon>Eukaryota</taxon>
        <taxon>Fungi</taxon>
        <taxon>Dikarya</taxon>
        <taxon>Basidiomycota</taxon>
        <taxon>Agaricomycotina</taxon>
        <taxon>Agaricomycetes</taxon>
        <taxon>Russulales</taxon>
        <taxon>Auriscalpiaceae</taxon>
        <taxon>Artomyces</taxon>
    </lineage>
</organism>
<feature type="non-terminal residue" evidence="1">
    <location>
        <position position="110"/>
    </location>
</feature>
<sequence>MISAEFLAQVSSRIIEAKTGSRTEEDKPFGGVNIIFTGDFGQLAPVRSSSLFSHRLVAKIDVNQGQDRKKQTALHGALLWRQVNMVVSLKKNMRQAGDPAYAGVVGRIRE</sequence>
<reference evidence="1" key="2">
    <citation type="journal article" date="2022" name="New Phytol.">
        <title>Evolutionary transition to the ectomycorrhizal habit in the genomes of a hyperdiverse lineage of mushroom-forming fungi.</title>
        <authorList>
            <person name="Looney B."/>
            <person name="Miyauchi S."/>
            <person name="Morin E."/>
            <person name="Drula E."/>
            <person name="Courty P.E."/>
            <person name="Kohler A."/>
            <person name="Kuo A."/>
            <person name="LaButti K."/>
            <person name="Pangilinan J."/>
            <person name="Lipzen A."/>
            <person name="Riley R."/>
            <person name="Andreopoulos W."/>
            <person name="He G."/>
            <person name="Johnson J."/>
            <person name="Nolan M."/>
            <person name="Tritt A."/>
            <person name="Barry K.W."/>
            <person name="Grigoriev I.V."/>
            <person name="Nagy L.G."/>
            <person name="Hibbett D."/>
            <person name="Henrissat B."/>
            <person name="Matheny P.B."/>
            <person name="Labbe J."/>
            <person name="Martin F.M."/>
        </authorList>
    </citation>
    <scope>NUCLEOTIDE SEQUENCE</scope>
    <source>
        <strain evidence="1">HHB10654</strain>
    </source>
</reference>
<proteinExistence type="predicted"/>
<reference evidence="1" key="1">
    <citation type="submission" date="2021-03" db="EMBL/GenBank/DDBJ databases">
        <authorList>
            <consortium name="DOE Joint Genome Institute"/>
            <person name="Ahrendt S."/>
            <person name="Looney B.P."/>
            <person name="Miyauchi S."/>
            <person name="Morin E."/>
            <person name="Drula E."/>
            <person name="Courty P.E."/>
            <person name="Chicoki N."/>
            <person name="Fauchery L."/>
            <person name="Kohler A."/>
            <person name="Kuo A."/>
            <person name="Labutti K."/>
            <person name="Pangilinan J."/>
            <person name="Lipzen A."/>
            <person name="Riley R."/>
            <person name="Andreopoulos W."/>
            <person name="He G."/>
            <person name="Johnson J."/>
            <person name="Barry K.W."/>
            <person name="Grigoriev I.V."/>
            <person name="Nagy L."/>
            <person name="Hibbett D."/>
            <person name="Henrissat B."/>
            <person name="Matheny P.B."/>
            <person name="Labbe J."/>
            <person name="Martin F."/>
        </authorList>
    </citation>
    <scope>NUCLEOTIDE SEQUENCE</scope>
    <source>
        <strain evidence="1">HHB10654</strain>
    </source>
</reference>
<keyword evidence="2" id="KW-1185">Reference proteome</keyword>
<gene>
    <name evidence="1" type="ORF">BV25DRAFT_1784562</name>
</gene>
<evidence type="ECO:0000313" key="2">
    <source>
        <dbReference type="Proteomes" id="UP000814140"/>
    </source>
</evidence>